<dbReference type="Proteomes" id="UP000219338">
    <property type="component" value="Unassembled WGS sequence"/>
</dbReference>
<dbReference type="EMBL" id="FUEG01000015">
    <property type="protein sequence ID" value="SJL11741.1"/>
    <property type="molecule type" value="Genomic_DNA"/>
</dbReference>
<accession>A0A284RSK3</accession>
<organism evidence="1 2">
    <name type="scientific">Armillaria ostoyae</name>
    <name type="common">Armillaria root rot fungus</name>
    <dbReference type="NCBI Taxonomy" id="47428"/>
    <lineage>
        <taxon>Eukaryota</taxon>
        <taxon>Fungi</taxon>
        <taxon>Dikarya</taxon>
        <taxon>Basidiomycota</taxon>
        <taxon>Agaricomycotina</taxon>
        <taxon>Agaricomycetes</taxon>
        <taxon>Agaricomycetidae</taxon>
        <taxon>Agaricales</taxon>
        <taxon>Marasmiineae</taxon>
        <taxon>Physalacriaceae</taxon>
        <taxon>Armillaria</taxon>
    </lineage>
</organism>
<name>A0A284RSK3_ARMOS</name>
<keyword evidence="2" id="KW-1185">Reference proteome</keyword>
<evidence type="ECO:0000313" key="1">
    <source>
        <dbReference type="EMBL" id="SJL11741.1"/>
    </source>
</evidence>
<protein>
    <submittedName>
        <fullName evidence="1">Uncharacterized protein</fullName>
    </submittedName>
</protein>
<dbReference type="AlphaFoldDB" id="A0A284RSK3"/>
<gene>
    <name evidence="1" type="ORF">ARMOST_15149</name>
</gene>
<sequence length="96" mass="10991">MQGLRRDDVWAFPPARVEWHGGSQGRQRGWALACPVEGTCTPTRRHASSFNTLNGFLPLLNDSQSVPVTADLWDPDSVQSWRTRRHRKSRECLYGR</sequence>
<reference evidence="2" key="1">
    <citation type="journal article" date="2017" name="Nat. Ecol. Evol.">
        <title>Genome expansion and lineage-specific genetic innovations in the forest pathogenic fungi Armillaria.</title>
        <authorList>
            <person name="Sipos G."/>
            <person name="Prasanna A.N."/>
            <person name="Walter M.C."/>
            <person name="O'Connor E."/>
            <person name="Balint B."/>
            <person name="Krizsan K."/>
            <person name="Kiss B."/>
            <person name="Hess J."/>
            <person name="Varga T."/>
            <person name="Slot J."/>
            <person name="Riley R."/>
            <person name="Boka B."/>
            <person name="Rigling D."/>
            <person name="Barry K."/>
            <person name="Lee J."/>
            <person name="Mihaltcheva S."/>
            <person name="LaButti K."/>
            <person name="Lipzen A."/>
            <person name="Waldron R."/>
            <person name="Moloney N.M."/>
            <person name="Sperisen C."/>
            <person name="Kredics L."/>
            <person name="Vagvoelgyi C."/>
            <person name="Patrignani A."/>
            <person name="Fitzpatrick D."/>
            <person name="Nagy I."/>
            <person name="Doyle S."/>
            <person name="Anderson J.B."/>
            <person name="Grigoriev I.V."/>
            <person name="Gueldener U."/>
            <person name="Muensterkoetter M."/>
            <person name="Nagy L.G."/>
        </authorList>
    </citation>
    <scope>NUCLEOTIDE SEQUENCE [LARGE SCALE GENOMIC DNA]</scope>
    <source>
        <strain evidence="2">C18/9</strain>
    </source>
</reference>
<evidence type="ECO:0000313" key="2">
    <source>
        <dbReference type="Proteomes" id="UP000219338"/>
    </source>
</evidence>
<proteinExistence type="predicted"/>